<dbReference type="PANTHER" id="PTHR43553">
    <property type="entry name" value="HEAVY METAL TRANSPORTER"/>
    <property type="match status" value="1"/>
</dbReference>
<dbReference type="InterPro" id="IPR003439">
    <property type="entry name" value="ABC_transporter-like_ATP-bd"/>
</dbReference>
<dbReference type="Gene3D" id="3.40.50.300">
    <property type="entry name" value="P-loop containing nucleotide triphosphate hydrolases"/>
    <property type="match status" value="2"/>
</dbReference>
<feature type="domain" description="ABC transporter" evidence="5">
    <location>
        <begin position="53"/>
        <end position="294"/>
    </location>
</feature>
<evidence type="ECO:0000259" key="5">
    <source>
        <dbReference type="PROSITE" id="PS50893"/>
    </source>
</evidence>
<dbReference type="InterPro" id="IPR003593">
    <property type="entry name" value="AAA+_ATPase"/>
</dbReference>
<dbReference type="SUPFAM" id="SSF52540">
    <property type="entry name" value="P-loop containing nucleoside triphosphate hydrolases"/>
    <property type="match status" value="2"/>
</dbReference>
<protein>
    <submittedName>
        <fullName evidence="6">ABC transporter, ATP-binding protein</fullName>
    </submittedName>
</protein>
<dbReference type="Proteomes" id="UP000005947">
    <property type="component" value="Unassembled WGS sequence"/>
</dbReference>
<dbReference type="GO" id="GO:0042626">
    <property type="term" value="F:ATPase-coupled transmembrane transporter activity"/>
    <property type="evidence" value="ECO:0007669"/>
    <property type="project" value="TreeGrafter"/>
</dbReference>
<dbReference type="SMART" id="SM00382">
    <property type="entry name" value="AAA"/>
    <property type="match status" value="2"/>
</dbReference>
<gene>
    <name evidence="6" type="ORF">HMPREF0091_10633</name>
</gene>
<dbReference type="GO" id="GO:0005524">
    <property type="term" value="F:ATP binding"/>
    <property type="evidence" value="ECO:0007669"/>
    <property type="project" value="UniProtKB-KW"/>
</dbReference>
<keyword evidence="4 6" id="KW-0067">ATP-binding</keyword>
<dbReference type="GO" id="GO:0043190">
    <property type="term" value="C:ATP-binding cassette (ABC) transporter complex"/>
    <property type="evidence" value="ECO:0007669"/>
    <property type="project" value="TreeGrafter"/>
</dbReference>
<keyword evidence="2" id="KW-0813">Transport</keyword>
<comment type="similarity">
    <text evidence="1">Belongs to the ABC transporter superfamily.</text>
</comment>
<dbReference type="CDD" id="cd03225">
    <property type="entry name" value="ABC_cobalt_CbiO_domain1"/>
    <property type="match status" value="2"/>
</dbReference>
<evidence type="ECO:0000256" key="3">
    <source>
        <dbReference type="ARBA" id="ARBA00022741"/>
    </source>
</evidence>
<evidence type="ECO:0000256" key="4">
    <source>
        <dbReference type="ARBA" id="ARBA00022840"/>
    </source>
</evidence>
<dbReference type="AlphaFoldDB" id="F1T4P2"/>
<evidence type="ECO:0000313" key="7">
    <source>
        <dbReference type="Proteomes" id="UP000005947"/>
    </source>
</evidence>
<dbReference type="PROSITE" id="PS50893">
    <property type="entry name" value="ABC_TRANSPORTER_2"/>
    <property type="match status" value="2"/>
</dbReference>
<dbReference type="EMBL" id="ACGK02000001">
    <property type="protein sequence ID" value="EGF23686.1"/>
    <property type="molecule type" value="Genomic_DNA"/>
</dbReference>
<dbReference type="InterPro" id="IPR017871">
    <property type="entry name" value="ABC_transporter-like_CS"/>
</dbReference>
<dbReference type="PANTHER" id="PTHR43553:SF21">
    <property type="entry name" value="ABC TRANSPORTER ATP-BINDING PROTEIN MA_1418-RELATED"/>
    <property type="match status" value="1"/>
</dbReference>
<dbReference type="NCBIfam" id="NF010167">
    <property type="entry name" value="PRK13648.1"/>
    <property type="match status" value="2"/>
</dbReference>
<proteinExistence type="inferred from homology"/>
<sequence>MREDKSIPRYDDTQDVPHASQLMPLISFKHVSFTYATQQNSQADIARSTARTKSTADVSAARLPQQQVCALKDINTSIYEGEFVGIIGSTGAGKTTLASLMTGAIPHHFAGTLSGSVMIYSKESKTLSLTQIARYIGSVIQDIDAQMVASNVEDELLFGLENFGIPHDEIYSRMDEALRAVGILDLKYRDIDTLSGGQKQKVAIAAILALRPRVMILDEPTCALDPVSSEMIFSILCDLNATYGITIVVIEQKVALLCTYCRRLLVLSQGELCLDAPIDEALKQRELLDSVGINYPRTTRLIQTLRARGLNDSSTSHQIMPVSVTDTVQVLDDMLSSVPSQSFVHDMHQPLSDDIIARMHTSSSQPTCISRQVQDRSKTLAFEHVSFSYAGAQETLSDISFSLYPGELVALVGQNGAGKSTITKLINGLLRPRTGTISLCGTSTQNMPVSKRARFVSTLFQNPDYQLSKPSVREEVAFSCLLVGIEKDKAYARADKVIDELNLDPSASPFMLSRGQRQMVALAATMVTRPRLLLLDEPTCGLDFVECQRVMEHVVRLQQTGCAVLMVCHDMEVVADYATRLMVISEGKLLATGDMQSIFSQESLCSQAAISPSQLASVAHGLVNKSWTVCTNCYTQELLLEACALKHNRTQGV</sequence>
<dbReference type="eggNOG" id="COG1122">
    <property type="taxonomic scope" value="Bacteria"/>
</dbReference>
<dbReference type="InterPro" id="IPR050095">
    <property type="entry name" value="ECF_ABC_transporter_ATP-bd"/>
</dbReference>
<evidence type="ECO:0000313" key="6">
    <source>
        <dbReference type="EMBL" id="EGF23686.1"/>
    </source>
</evidence>
<organism evidence="6 7">
    <name type="scientific">Fannyhessea vaginae DSM 15829</name>
    <dbReference type="NCBI Taxonomy" id="525256"/>
    <lineage>
        <taxon>Bacteria</taxon>
        <taxon>Bacillati</taxon>
        <taxon>Actinomycetota</taxon>
        <taxon>Coriobacteriia</taxon>
        <taxon>Coriobacteriales</taxon>
        <taxon>Atopobiaceae</taxon>
        <taxon>Fannyhessea</taxon>
    </lineage>
</organism>
<comment type="caution">
    <text evidence="6">The sequence shown here is derived from an EMBL/GenBank/DDBJ whole genome shotgun (WGS) entry which is preliminary data.</text>
</comment>
<dbReference type="InterPro" id="IPR015856">
    <property type="entry name" value="ABC_transpr_CbiO/EcfA_su"/>
</dbReference>
<accession>F1T4P2</accession>
<dbReference type="GO" id="GO:0016887">
    <property type="term" value="F:ATP hydrolysis activity"/>
    <property type="evidence" value="ECO:0007669"/>
    <property type="project" value="InterPro"/>
</dbReference>
<name>F1T4P2_9ACTN</name>
<dbReference type="GeneID" id="93210234"/>
<keyword evidence="7" id="KW-1185">Reference proteome</keyword>
<dbReference type="Pfam" id="PF00005">
    <property type="entry name" value="ABC_tran"/>
    <property type="match status" value="2"/>
</dbReference>
<dbReference type="RefSeq" id="WP_006302814.1">
    <property type="nucleotide sequence ID" value="NZ_ACGK02000001.1"/>
</dbReference>
<keyword evidence="3" id="KW-0547">Nucleotide-binding</keyword>
<reference evidence="6 7" key="1">
    <citation type="submission" date="2011-02" db="EMBL/GenBank/DDBJ databases">
        <authorList>
            <person name="Muzny D."/>
            <person name="Qin X."/>
            <person name="Buhay C."/>
            <person name="Dugan-Rocha S."/>
            <person name="Ding Y."/>
            <person name="Chen G."/>
            <person name="Hawes A."/>
            <person name="Holder M."/>
            <person name="Jhangiani S."/>
            <person name="Johnson A."/>
            <person name="Khan Z."/>
            <person name="Li Z."/>
            <person name="Liu W."/>
            <person name="Liu X."/>
            <person name="Perez L."/>
            <person name="Shen H."/>
            <person name="Wang Q."/>
            <person name="Watt J."/>
            <person name="Xi L."/>
            <person name="Xin Y."/>
            <person name="Zhou J."/>
            <person name="Deng J."/>
            <person name="Jiang H."/>
            <person name="Liu Y."/>
            <person name="Qu J."/>
            <person name="Song X.-Z."/>
            <person name="Zhang L."/>
            <person name="Villasana D."/>
            <person name="Johnson A."/>
            <person name="Liu J."/>
            <person name="Liyanage D."/>
            <person name="Lorensuhewa L."/>
            <person name="Robinson T."/>
            <person name="Song A."/>
            <person name="Song B.-B."/>
            <person name="Dinh H."/>
            <person name="Thornton R."/>
            <person name="Coyle M."/>
            <person name="Francisco L."/>
            <person name="Jackson L."/>
            <person name="Javaid M."/>
            <person name="Korchina V."/>
            <person name="Kovar C."/>
            <person name="Mata R."/>
            <person name="Mathew T."/>
            <person name="Ngo R."/>
            <person name="Nguyen L."/>
            <person name="Nguyen N."/>
            <person name="Okwuonu G."/>
            <person name="Ongeri F."/>
            <person name="Pham C."/>
            <person name="Simmons D."/>
            <person name="Wilczek-Boney K."/>
            <person name="Hale W."/>
            <person name="Jakkamsetti A."/>
            <person name="Pham P."/>
            <person name="Ruth R."/>
            <person name="San Lucas F."/>
            <person name="Warren J."/>
            <person name="Zhang J."/>
            <person name="Zhao Z."/>
            <person name="Zhou C."/>
            <person name="Zhu D."/>
            <person name="Lee S."/>
            <person name="Bess C."/>
            <person name="Blankenburg K."/>
            <person name="Forbes L."/>
            <person name="Fu Q."/>
            <person name="Gubbala S."/>
            <person name="Hirani K."/>
            <person name="Jayaseelan J.C."/>
            <person name="Lara F."/>
            <person name="Munidasa M."/>
            <person name="Palculict T."/>
            <person name="Patil S."/>
            <person name="Pu L.-L."/>
            <person name="Saada N."/>
            <person name="Tang L."/>
            <person name="Weissenberger G."/>
            <person name="Zhu Y."/>
            <person name="Hemphill L."/>
            <person name="Shang Y."/>
            <person name="Youmans B."/>
            <person name="Ayvaz T."/>
            <person name="Ross M."/>
            <person name="Santibanez J."/>
            <person name="Aqrawi P."/>
            <person name="Gross S."/>
            <person name="Joshi V."/>
            <person name="Fowler G."/>
            <person name="Nazareth L."/>
            <person name="Reid J."/>
            <person name="Worley K."/>
            <person name="Petrosino J."/>
            <person name="Highlander S."/>
            <person name="Gibbs R."/>
        </authorList>
    </citation>
    <scope>NUCLEOTIDE SEQUENCE [LARGE SCALE GENOMIC DNA]</scope>
    <source>
        <strain evidence="6 7">DSM 15829</strain>
    </source>
</reference>
<feature type="domain" description="ABC transporter" evidence="5">
    <location>
        <begin position="380"/>
        <end position="611"/>
    </location>
</feature>
<dbReference type="PROSITE" id="PS00211">
    <property type="entry name" value="ABC_TRANSPORTER_1"/>
    <property type="match status" value="1"/>
</dbReference>
<dbReference type="InterPro" id="IPR027417">
    <property type="entry name" value="P-loop_NTPase"/>
</dbReference>
<evidence type="ECO:0000256" key="1">
    <source>
        <dbReference type="ARBA" id="ARBA00005417"/>
    </source>
</evidence>
<evidence type="ECO:0000256" key="2">
    <source>
        <dbReference type="ARBA" id="ARBA00022448"/>
    </source>
</evidence>
<dbReference type="OrthoDB" id="9806471at2"/>